<feature type="region of interest" description="Disordered" evidence="1">
    <location>
        <begin position="1"/>
        <end position="32"/>
    </location>
</feature>
<feature type="compositionally biased region" description="Basic and acidic residues" evidence="1">
    <location>
        <begin position="1"/>
        <end position="13"/>
    </location>
</feature>
<organism evidence="2">
    <name type="scientific">Neisseria meningitidis alpha275</name>
    <dbReference type="NCBI Taxonomy" id="295996"/>
    <lineage>
        <taxon>Bacteria</taxon>
        <taxon>Pseudomonadati</taxon>
        <taxon>Pseudomonadota</taxon>
        <taxon>Betaproteobacteria</taxon>
        <taxon>Neisseriales</taxon>
        <taxon>Neisseriaceae</taxon>
        <taxon>Neisseria</taxon>
    </lineage>
</organism>
<proteinExistence type="predicted"/>
<evidence type="ECO:0000256" key="1">
    <source>
        <dbReference type="SAM" id="MobiDB-lite"/>
    </source>
</evidence>
<evidence type="ECO:0000313" key="2">
    <source>
        <dbReference type="EMBL" id="CBA09567.1"/>
    </source>
</evidence>
<gene>
    <name evidence="2" type="ORF">NMW_2051</name>
</gene>
<reference evidence="2" key="1">
    <citation type="journal article" date="2008" name="Proc. Natl. Acad. Sci. U.S.A.">
        <title>Whole-genome comparison of disease and carriage strains provides insights into virulence evolution in Neisseria meningitidis.</title>
        <authorList>
            <person name="Schoen C."/>
            <person name="Blom J."/>
            <person name="Claus H."/>
            <person name="Schramm-Glueck A."/>
            <person name="Brandt P."/>
            <person name="Mueller T."/>
            <person name="Goesmann A."/>
            <person name="Joseph B."/>
            <person name="Konietzny S."/>
            <person name="Kurzai O."/>
            <person name="Schmitt C."/>
            <person name="Friedrich T."/>
            <person name="Linke B."/>
            <person name="Vogel U."/>
            <person name="Frosch M."/>
        </authorList>
    </citation>
    <scope>NUCLEOTIDE SEQUENCE</scope>
    <source>
        <strain evidence="2">Alpha275</strain>
    </source>
</reference>
<dbReference type="AlphaFoldDB" id="C6SM72"/>
<sequence>MALSEKQKIKAEEFIPNNRISKNQMPGGNDGS</sequence>
<dbReference type="EMBL" id="AM889138">
    <property type="protein sequence ID" value="CBA09567.1"/>
    <property type="molecule type" value="Genomic_DNA"/>
</dbReference>
<name>C6SM72_NEIME</name>
<accession>C6SM72</accession>
<feature type="compositionally biased region" description="Polar residues" evidence="1">
    <location>
        <begin position="18"/>
        <end position="32"/>
    </location>
</feature>
<protein>
    <submittedName>
        <fullName evidence="2">Uncharacterized protein</fullName>
    </submittedName>
</protein>